<dbReference type="GO" id="GO:0004176">
    <property type="term" value="F:ATP-dependent peptidase activity"/>
    <property type="evidence" value="ECO:0007669"/>
    <property type="project" value="InterPro"/>
</dbReference>
<evidence type="ECO:0000256" key="6">
    <source>
        <dbReference type="ARBA" id="ARBA00023049"/>
    </source>
</evidence>
<feature type="domain" description="Peptidase M41" evidence="7">
    <location>
        <begin position="1"/>
        <end position="120"/>
    </location>
</feature>
<comment type="cofactor">
    <cofactor evidence="1">
        <name>Zn(2+)</name>
        <dbReference type="ChEBI" id="CHEBI:29105"/>
    </cofactor>
</comment>
<dbReference type="AlphaFoldDB" id="A0A146KPB3"/>
<dbReference type="GO" id="GO:0046872">
    <property type="term" value="F:metal ion binding"/>
    <property type="evidence" value="ECO:0007669"/>
    <property type="project" value="UniProtKB-KW"/>
</dbReference>
<dbReference type="Pfam" id="PF01434">
    <property type="entry name" value="Peptidase_M41"/>
    <property type="match status" value="1"/>
</dbReference>
<reference evidence="8" key="1">
    <citation type="journal article" date="2016" name="Gigascience">
        <title>De novo construction of an expanded transcriptome assembly for the western tarnished plant bug, Lygus hesperus.</title>
        <authorList>
            <person name="Tassone E.E."/>
            <person name="Geib S.M."/>
            <person name="Hall B."/>
            <person name="Fabrick J.A."/>
            <person name="Brent C.S."/>
            <person name="Hull J.J."/>
        </authorList>
    </citation>
    <scope>NUCLEOTIDE SEQUENCE</scope>
</reference>
<keyword evidence="4" id="KW-0862">Zinc</keyword>
<dbReference type="InterPro" id="IPR050928">
    <property type="entry name" value="ATP-dep_Zn_Metalloprotease"/>
</dbReference>
<evidence type="ECO:0000259" key="7">
    <source>
        <dbReference type="Pfam" id="PF01434"/>
    </source>
</evidence>
<proteinExistence type="predicted"/>
<dbReference type="PANTHER" id="PTHR43655">
    <property type="entry name" value="ATP-DEPENDENT PROTEASE"/>
    <property type="match status" value="1"/>
</dbReference>
<dbReference type="InterPro" id="IPR037219">
    <property type="entry name" value="Peptidase_M41-like"/>
</dbReference>
<evidence type="ECO:0000256" key="2">
    <source>
        <dbReference type="ARBA" id="ARBA00022723"/>
    </source>
</evidence>
<name>A0A146KPB3_LYGHE</name>
<protein>
    <submittedName>
        <fullName evidence="8">ATP-dependent zinc metalloprotease FtsH</fullName>
    </submittedName>
</protein>
<dbReference type="Gene3D" id="1.20.58.760">
    <property type="entry name" value="Peptidase M41"/>
    <property type="match status" value="1"/>
</dbReference>
<evidence type="ECO:0000313" key="8">
    <source>
        <dbReference type="EMBL" id="JAP97534.1"/>
    </source>
</evidence>
<dbReference type="SUPFAM" id="SSF140990">
    <property type="entry name" value="FtsH protease domain-like"/>
    <property type="match status" value="1"/>
</dbReference>
<gene>
    <name evidence="8" type="primary">ftsH_1</name>
    <name evidence="8" type="ORF">g.94194</name>
</gene>
<dbReference type="GO" id="GO:0005745">
    <property type="term" value="C:m-AAA complex"/>
    <property type="evidence" value="ECO:0007669"/>
    <property type="project" value="TreeGrafter"/>
</dbReference>
<dbReference type="GO" id="GO:0005524">
    <property type="term" value="F:ATP binding"/>
    <property type="evidence" value="ECO:0007669"/>
    <property type="project" value="UniProtKB-KW"/>
</dbReference>
<evidence type="ECO:0000256" key="3">
    <source>
        <dbReference type="ARBA" id="ARBA00022741"/>
    </source>
</evidence>
<dbReference type="GO" id="GO:0034982">
    <property type="term" value="P:mitochondrial protein processing"/>
    <property type="evidence" value="ECO:0007669"/>
    <property type="project" value="TreeGrafter"/>
</dbReference>
<keyword evidence="6 8" id="KW-0482">Metalloprotease</keyword>
<accession>A0A146KPB3</accession>
<evidence type="ECO:0000256" key="1">
    <source>
        <dbReference type="ARBA" id="ARBA00001947"/>
    </source>
</evidence>
<keyword evidence="5" id="KW-0067">ATP-binding</keyword>
<sequence>MIVMLGGRAAEEVLLSTASSGATDDLQRTTDMALKQVLAFGMSNEVGLLAYNPEYTQAGRDFTNFSNDAQFRAEVVAQRLVMAAHDMAKQIVSTNQDKVNVLVDLLLQTKEVEKTELEQL</sequence>
<keyword evidence="2" id="KW-0479">Metal-binding</keyword>
<dbReference type="EMBL" id="GDHC01021094">
    <property type="protein sequence ID" value="JAP97534.1"/>
    <property type="molecule type" value="Transcribed_RNA"/>
</dbReference>
<organism evidence="8">
    <name type="scientific">Lygus hesperus</name>
    <name type="common">Western plant bug</name>
    <dbReference type="NCBI Taxonomy" id="30085"/>
    <lineage>
        <taxon>Eukaryota</taxon>
        <taxon>Metazoa</taxon>
        <taxon>Ecdysozoa</taxon>
        <taxon>Arthropoda</taxon>
        <taxon>Hexapoda</taxon>
        <taxon>Insecta</taxon>
        <taxon>Pterygota</taxon>
        <taxon>Neoptera</taxon>
        <taxon>Paraneoptera</taxon>
        <taxon>Hemiptera</taxon>
        <taxon>Heteroptera</taxon>
        <taxon>Panheteroptera</taxon>
        <taxon>Cimicomorpha</taxon>
        <taxon>Miridae</taxon>
        <taxon>Mirini</taxon>
        <taxon>Lygus</taxon>
    </lineage>
</organism>
<keyword evidence="3" id="KW-0547">Nucleotide-binding</keyword>
<evidence type="ECO:0000256" key="4">
    <source>
        <dbReference type="ARBA" id="ARBA00022833"/>
    </source>
</evidence>
<dbReference type="PANTHER" id="PTHR43655:SF26">
    <property type="entry name" value="METALLOPEPTIDASE, PUTATIVE-RELATED"/>
    <property type="match status" value="1"/>
</dbReference>
<keyword evidence="8" id="KW-0645">Protease</keyword>
<dbReference type="GO" id="GO:0004222">
    <property type="term" value="F:metalloendopeptidase activity"/>
    <property type="evidence" value="ECO:0007669"/>
    <property type="project" value="InterPro"/>
</dbReference>
<dbReference type="InterPro" id="IPR000642">
    <property type="entry name" value="Peptidase_M41"/>
</dbReference>
<keyword evidence="6 8" id="KW-0378">Hydrolase</keyword>
<evidence type="ECO:0000256" key="5">
    <source>
        <dbReference type="ARBA" id="ARBA00022840"/>
    </source>
</evidence>